<feature type="domain" description="Disease resistance N-terminal" evidence="6">
    <location>
        <begin position="64"/>
        <end position="107"/>
    </location>
</feature>
<dbReference type="Gene3D" id="3.80.10.10">
    <property type="entry name" value="Ribonuclease Inhibitor"/>
    <property type="match status" value="1"/>
</dbReference>
<evidence type="ECO:0000256" key="2">
    <source>
        <dbReference type="ARBA" id="ARBA00022741"/>
    </source>
</evidence>
<dbReference type="InterPro" id="IPR027417">
    <property type="entry name" value="P-loop_NTPase"/>
</dbReference>
<accession>A0A5N5I5E1</accession>
<comment type="caution">
    <text evidence="9">The sequence shown here is derived from an EMBL/GenBank/DDBJ whole genome shotgun (WGS) entry which is preliminary data.</text>
</comment>
<evidence type="ECO:0000256" key="1">
    <source>
        <dbReference type="ARBA" id="ARBA00022737"/>
    </source>
</evidence>
<evidence type="ECO:0000256" key="3">
    <source>
        <dbReference type="ARBA" id="ARBA00022821"/>
    </source>
</evidence>
<dbReference type="EMBL" id="SMOL01000120">
    <property type="protein sequence ID" value="KAB2632850.1"/>
    <property type="molecule type" value="Genomic_DNA"/>
</dbReference>
<keyword evidence="4" id="KW-0067">ATP-binding</keyword>
<dbReference type="InterPro" id="IPR036388">
    <property type="entry name" value="WH-like_DNA-bd_sf"/>
</dbReference>
<dbReference type="GO" id="GO:0043531">
    <property type="term" value="F:ADP binding"/>
    <property type="evidence" value="ECO:0007669"/>
    <property type="project" value="InterPro"/>
</dbReference>
<dbReference type="OrthoDB" id="1145870at2759"/>
<dbReference type="InterPro" id="IPR055414">
    <property type="entry name" value="LRR_R13L4/SHOC2-like"/>
</dbReference>
<proteinExistence type="predicted"/>
<keyword evidence="3" id="KW-0611">Plant defense</keyword>
<evidence type="ECO:0000259" key="5">
    <source>
        <dbReference type="Pfam" id="PF00931"/>
    </source>
</evidence>
<dbReference type="GO" id="GO:0051707">
    <property type="term" value="P:response to other organism"/>
    <property type="evidence" value="ECO:0007669"/>
    <property type="project" value="UniProtKB-ARBA"/>
</dbReference>
<feature type="domain" description="Disease resistance protein winged helix" evidence="7">
    <location>
        <begin position="405"/>
        <end position="475"/>
    </location>
</feature>
<dbReference type="PRINTS" id="PR00364">
    <property type="entry name" value="DISEASERSIST"/>
</dbReference>
<dbReference type="Gene3D" id="3.40.50.300">
    <property type="entry name" value="P-loop containing nucleotide triphosphate hydrolases"/>
    <property type="match status" value="1"/>
</dbReference>
<evidence type="ECO:0000256" key="4">
    <source>
        <dbReference type="ARBA" id="ARBA00022840"/>
    </source>
</evidence>
<reference evidence="10" key="2">
    <citation type="submission" date="2019-10" db="EMBL/GenBank/DDBJ databases">
        <title>A de novo genome assembly of a pear dwarfing rootstock.</title>
        <authorList>
            <person name="Wang F."/>
            <person name="Wang J."/>
            <person name="Li S."/>
            <person name="Zhang Y."/>
            <person name="Fang M."/>
            <person name="Ma L."/>
            <person name="Zhao Y."/>
            <person name="Jiang S."/>
        </authorList>
    </citation>
    <scope>NUCLEOTIDE SEQUENCE [LARGE SCALE GENOMIC DNA]</scope>
</reference>
<gene>
    <name evidence="9" type="ORF">D8674_029097</name>
</gene>
<dbReference type="FunFam" id="3.40.50.300:FF:001091">
    <property type="entry name" value="Probable disease resistance protein At1g61300"/>
    <property type="match status" value="1"/>
</dbReference>
<dbReference type="SUPFAM" id="SSF52058">
    <property type="entry name" value="L domain-like"/>
    <property type="match status" value="1"/>
</dbReference>
<feature type="domain" description="Disease resistance R13L4/SHOC-2-like LRR" evidence="8">
    <location>
        <begin position="559"/>
        <end position="728"/>
    </location>
</feature>
<dbReference type="PANTHER" id="PTHR36766">
    <property type="entry name" value="PLANT BROAD-SPECTRUM MILDEW RESISTANCE PROTEIN RPW8"/>
    <property type="match status" value="1"/>
</dbReference>
<feature type="domain" description="NB-ARC" evidence="5">
    <location>
        <begin position="181"/>
        <end position="316"/>
    </location>
</feature>
<dbReference type="InterPro" id="IPR002182">
    <property type="entry name" value="NB-ARC"/>
</dbReference>
<dbReference type="Pfam" id="PF23559">
    <property type="entry name" value="WHD_DRP"/>
    <property type="match status" value="1"/>
</dbReference>
<dbReference type="Pfam" id="PF18052">
    <property type="entry name" value="Rx_N"/>
    <property type="match status" value="1"/>
</dbReference>
<dbReference type="AlphaFoldDB" id="A0A5N5I5E1"/>
<keyword evidence="2" id="KW-0547">Nucleotide-binding</keyword>
<evidence type="ECO:0000313" key="9">
    <source>
        <dbReference type="EMBL" id="KAB2632850.1"/>
    </source>
</evidence>
<dbReference type="Gene3D" id="1.10.10.10">
    <property type="entry name" value="Winged helix-like DNA-binding domain superfamily/Winged helix DNA-binding domain"/>
    <property type="match status" value="1"/>
</dbReference>
<dbReference type="Gene3D" id="1.20.5.4130">
    <property type="match status" value="1"/>
</dbReference>
<dbReference type="InterPro" id="IPR058922">
    <property type="entry name" value="WHD_DRP"/>
</dbReference>
<keyword evidence="10" id="KW-1185">Reference proteome</keyword>
<sequence length="814" mass="92711">MHSPSVDHMAAVMRILAYLKSAPGKGILYECHGHMRIEGFTDGDWAGDVTDRRSTSGYFTFVGVLLDAEEKQRKDHLLTDWLGKLKDVCYDIDDVLDEFEFQKLRMQVLSLGTASNTIKGKIAAAKAQFNLAERSADWHGMHMERETHSFVHAPDVIGRESEKKEIVVQLFKDTHTGPGDEENVSVISINGLGGLGKTTLAKLVNNDNMVVTNFELRIWVSVSDDFDSKRLLREIVTAATSQKYGDESIEQMQMKLRRALTGKKLLLVLDDVWDKGPMGITVKKWIDLKSLLNVAACGSKVIVTTRNESVALLMGYAHMHLLKQNHPNLMKIGEDIVKKCGGVPLALYTLGGLLCLNKDERYWSRVRDSDIWKLEQGSDGILPALMLSYDALPVYLKPCFAFCSLFPKDYIFRSSELIPLWMAQGFVQSSRGYQELEDIGLDYIRKLCSRYFFQIEEDNVLFVWFRIHDLVHDLAISTAQLEYSSLNFRPGESSTMIRHVSISQKELSKDKEEDPEFLLPFEKLRTILIPDLNSEYLPTEVGVNNQSFLKRCISMFNCLQVLDLSNLTLKWIKKLPDSICKLQRLQTLLLINCGKIKELPENMGNLISLRYLGLTINQRHLPEVIGRLTSLRTLYITACKYLISFGEGVRTLPNLRTLIIVNCQNMKSLSCNMTALVNLAIYNCRVLDLTRSGEGIRGLQSLWIVGSNLEELPHWHQESANTLKTLHLGYCTYLEFLPEWFENLTFLQQLKIRNCSHLSDFPKGMHRLTALRELEIYNCPLTRRCRPEEGEDWHKIAHVPKIILNGRIISSAAN</sequence>
<dbReference type="SUPFAM" id="SSF52540">
    <property type="entry name" value="P-loop containing nucleoside triphosphate hydrolases"/>
    <property type="match status" value="1"/>
</dbReference>
<dbReference type="PANTHER" id="PTHR36766:SF61">
    <property type="entry name" value="NB-ARC DOMAIN DISEASE RESISTANCE PROTEIN"/>
    <property type="match status" value="1"/>
</dbReference>
<dbReference type="InterPro" id="IPR032675">
    <property type="entry name" value="LRR_dom_sf"/>
</dbReference>
<dbReference type="InterPro" id="IPR041118">
    <property type="entry name" value="Rx_N"/>
</dbReference>
<reference evidence="9 10" key="3">
    <citation type="submission" date="2019-11" db="EMBL/GenBank/DDBJ databases">
        <title>A de novo genome assembly of a pear dwarfing rootstock.</title>
        <authorList>
            <person name="Wang F."/>
            <person name="Wang J."/>
            <person name="Li S."/>
            <person name="Zhang Y."/>
            <person name="Fang M."/>
            <person name="Ma L."/>
            <person name="Zhao Y."/>
            <person name="Jiang S."/>
        </authorList>
    </citation>
    <scope>NUCLEOTIDE SEQUENCE [LARGE SCALE GENOMIC DNA]</scope>
    <source>
        <strain evidence="9">S2</strain>
        <tissue evidence="9">Leaf</tissue>
    </source>
</reference>
<keyword evidence="1" id="KW-0677">Repeat</keyword>
<reference evidence="9 10" key="1">
    <citation type="submission" date="2019-09" db="EMBL/GenBank/DDBJ databases">
        <authorList>
            <person name="Ou C."/>
        </authorList>
    </citation>
    <scope>NUCLEOTIDE SEQUENCE [LARGE SCALE GENOMIC DNA]</scope>
    <source>
        <strain evidence="9">S2</strain>
        <tissue evidence="9">Leaf</tissue>
    </source>
</reference>
<evidence type="ECO:0000313" key="10">
    <source>
        <dbReference type="Proteomes" id="UP000327157"/>
    </source>
</evidence>
<protein>
    <submittedName>
        <fullName evidence="9">Disease resistance protein RGA3</fullName>
    </submittedName>
</protein>
<organism evidence="9 10">
    <name type="scientific">Pyrus ussuriensis x Pyrus communis</name>
    <dbReference type="NCBI Taxonomy" id="2448454"/>
    <lineage>
        <taxon>Eukaryota</taxon>
        <taxon>Viridiplantae</taxon>
        <taxon>Streptophyta</taxon>
        <taxon>Embryophyta</taxon>
        <taxon>Tracheophyta</taxon>
        <taxon>Spermatophyta</taxon>
        <taxon>Magnoliopsida</taxon>
        <taxon>eudicotyledons</taxon>
        <taxon>Gunneridae</taxon>
        <taxon>Pentapetalae</taxon>
        <taxon>rosids</taxon>
        <taxon>fabids</taxon>
        <taxon>Rosales</taxon>
        <taxon>Rosaceae</taxon>
        <taxon>Amygdaloideae</taxon>
        <taxon>Maleae</taxon>
        <taxon>Pyrus</taxon>
    </lineage>
</organism>
<dbReference type="FunFam" id="1.10.10.10:FF:000322">
    <property type="entry name" value="Probable disease resistance protein At1g63360"/>
    <property type="match status" value="1"/>
</dbReference>
<evidence type="ECO:0000259" key="8">
    <source>
        <dbReference type="Pfam" id="PF23598"/>
    </source>
</evidence>
<dbReference type="Pfam" id="PF23598">
    <property type="entry name" value="LRR_14"/>
    <property type="match status" value="1"/>
</dbReference>
<dbReference type="GO" id="GO:0006952">
    <property type="term" value="P:defense response"/>
    <property type="evidence" value="ECO:0007669"/>
    <property type="project" value="UniProtKB-KW"/>
</dbReference>
<dbReference type="GO" id="GO:0005524">
    <property type="term" value="F:ATP binding"/>
    <property type="evidence" value="ECO:0007669"/>
    <property type="project" value="UniProtKB-KW"/>
</dbReference>
<dbReference type="Proteomes" id="UP000327157">
    <property type="component" value="Chromosome 6"/>
</dbReference>
<name>A0A5N5I5E1_9ROSA</name>
<dbReference type="Pfam" id="PF00931">
    <property type="entry name" value="NB-ARC"/>
    <property type="match status" value="1"/>
</dbReference>
<evidence type="ECO:0000259" key="6">
    <source>
        <dbReference type="Pfam" id="PF18052"/>
    </source>
</evidence>
<evidence type="ECO:0000259" key="7">
    <source>
        <dbReference type="Pfam" id="PF23559"/>
    </source>
</evidence>